<comment type="similarity">
    <text evidence="4">Belongs to the RNase PH family. Rrp42 subfamily.</text>
</comment>
<dbReference type="NCBIfam" id="NF003282">
    <property type="entry name" value="PRK04282.1-1"/>
    <property type="match status" value="1"/>
</dbReference>
<gene>
    <name evidence="4" type="primary">rrp42</name>
    <name evidence="7" type="ORF">BHR79_09555</name>
    <name evidence="8" type="ORF">EFE40_05705</name>
</gene>
<dbReference type="EMBL" id="RJJG01000004">
    <property type="protein sequence ID" value="RNI08961.1"/>
    <property type="molecule type" value="Genomic_DNA"/>
</dbReference>
<evidence type="ECO:0000256" key="3">
    <source>
        <dbReference type="ARBA" id="ARBA00022835"/>
    </source>
</evidence>
<protein>
    <recommendedName>
        <fullName evidence="4">Exosome complex component Rrp42</fullName>
    </recommendedName>
</protein>
<dbReference type="RefSeq" id="WP_072562120.1">
    <property type="nucleotide sequence ID" value="NZ_CP017921.1"/>
</dbReference>
<keyword evidence="9" id="KW-1185">Reference proteome</keyword>
<feature type="domain" description="Exoribonuclease phosphorolytic" evidence="5">
    <location>
        <begin position="35"/>
        <end position="170"/>
    </location>
</feature>
<dbReference type="PANTHER" id="PTHR11097">
    <property type="entry name" value="EXOSOME COMPLEX EXONUCLEASE RIBOSOMAL RNA PROCESSING PROTEIN"/>
    <property type="match status" value="1"/>
</dbReference>
<dbReference type="GO" id="GO:0035925">
    <property type="term" value="F:mRNA 3'-UTR AU-rich region binding"/>
    <property type="evidence" value="ECO:0007669"/>
    <property type="project" value="TreeGrafter"/>
</dbReference>
<evidence type="ECO:0000259" key="6">
    <source>
        <dbReference type="Pfam" id="PF03725"/>
    </source>
</evidence>
<dbReference type="STRING" id="2177.BHR79_09555"/>
<feature type="domain" description="Exoribonuclease phosphorolytic" evidence="6">
    <location>
        <begin position="187"/>
        <end position="251"/>
    </location>
</feature>
<dbReference type="OrthoDB" id="30932at2157"/>
<comment type="function">
    <text evidence="4">Non-catalytic component of the exosome, which is a complex involved in RNA degradation. Contributes to the structuring of the Rrp41 active site.</text>
</comment>
<evidence type="ECO:0000259" key="5">
    <source>
        <dbReference type="Pfam" id="PF01138"/>
    </source>
</evidence>
<dbReference type="AlphaFoldDB" id="A0A1L3Q4F6"/>
<comment type="subcellular location">
    <subcellularLocation>
        <location evidence="1 4">Cytoplasm</location>
    </subcellularLocation>
</comment>
<comment type="subunit">
    <text evidence="4">Component of the archaeal exosome complex. Forms a hexameric ring-like arrangement composed of 3 Rrp41-Rrp42 heterodimers. The hexameric ring associates with a trimer of Rrp4 and/or Csl4 subunits.</text>
</comment>
<dbReference type="FunFam" id="3.30.230.70:FF:000017">
    <property type="entry name" value="Exosome complex component Rrp42"/>
    <property type="match status" value="1"/>
</dbReference>
<evidence type="ECO:0000256" key="2">
    <source>
        <dbReference type="ARBA" id="ARBA00022490"/>
    </source>
</evidence>
<evidence type="ECO:0000256" key="1">
    <source>
        <dbReference type="ARBA" id="ARBA00004496"/>
    </source>
</evidence>
<dbReference type="Proteomes" id="UP000267921">
    <property type="component" value="Unassembled WGS sequence"/>
</dbReference>
<reference evidence="7 9" key="1">
    <citation type="submission" date="2016-10" db="EMBL/GenBank/DDBJ databases">
        <title>Methanohalophilus halophilus.</title>
        <authorList>
            <person name="L'haridon S."/>
        </authorList>
    </citation>
    <scope>NUCLEOTIDE SEQUENCE [LARGE SCALE GENOMIC DNA]</scope>
    <source>
        <strain evidence="7 9">Z-7982</strain>
    </source>
</reference>
<dbReference type="SUPFAM" id="SSF54211">
    <property type="entry name" value="Ribosomal protein S5 domain 2-like"/>
    <property type="match status" value="1"/>
</dbReference>
<dbReference type="KEGG" id="mhaz:BHR79_09555"/>
<name>A0A1L3Q4F6_9EURY</name>
<dbReference type="Proteomes" id="UP000186879">
    <property type="component" value="Chromosome"/>
</dbReference>
<dbReference type="SUPFAM" id="SSF55666">
    <property type="entry name" value="Ribonuclease PH domain 2-like"/>
    <property type="match status" value="1"/>
</dbReference>
<dbReference type="InterPro" id="IPR050590">
    <property type="entry name" value="Exosome_comp_Rrp42_subfam"/>
</dbReference>
<evidence type="ECO:0000313" key="10">
    <source>
        <dbReference type="Proteomes" id="UP000267921"/>
    </source>
</evidence>
<dbReference type="CDD" id="cd11365">
    <property type="entry name" value="RNase_PH_archRRP42"/>
    <property type="match status" value="1"/>
</dbReference>
<proteinExistence type="inferred from homology"/>
<dbReference type="Pfam" id="PF01138">
    <property type="entry name" value="RNase_PH"/>
    <property type="match status" value="1"/>
</dbReference>
<evidence type="ECO:0000313" key="8">
    <source>
        <dbReference type="EMBL" id="RNI08961.1"/>
    </source>
</evidence>
<dbReference type="GeneID" id="30584017"/>
<dbReference type="HAMAP" id="MF_00622">
    <property type="entry name" value="Exosome_Rrp42"/>
    <property type="match status" value="1"/>
</dbReference>
<keyword evidence="3 4" id="KW-0271">Exosome</keyword>
<dbReference type="InterPro" id="IPR036345">
    <property type="entry name" value="ExoRNase_PH_dom2_sf"/>
</dbReference>
<reference evidence="8 10" key="2">
    <citation type="submission" date="2018-10" db="EMBL/GenBank/DDBJ databases">
        <title>Cultivation of a novel Methanohalophilus strain from Kebrit Deep of the Red Sea and a genomic comparison of members of the genus Methanohalophilus.</title>
        <authorList>
            <person name="Guan Y."/>
            <person name="Ngugi D.K."/>
            <person name="Stingl U."/>
        </authorList>
    </citation>
    <scope>NUCLEOTIDE SEQUENCE [LARGE SCALE GENOMIC DNA]</scope>
    <source>
        <strain evidence="8 10">DSM 3094</strain>
    </source>
</reference>
<sequence>MKKMSGSEVISRLKRDYIYNLMLKGEREDGRQFDELRDIALETGVIDKAEGSAMVQYGDTQVMVGVKMQVGTPFPDSPAQGVIITSMELNPIASPDFEAGPPREKAIEMARIVDRGIRESGAIDINKLCITEGEEVWMVFIDVHVLNNSGNILDAASLGAIAALMTTTVPSEREGKGEDYPMPVREMPVGISLVKIGDEMVLDPTYGEESVCETRITISSNQDGSICSMQKSGSGSLSPAQVVKASQIAKEKGEIIREKYLLEI</sequence>
<dbReference type="InterPro" id="IPR027408">
    <property type="entry name" value="PNPase/RNase_PH_dom_sf"/>
</dbReference>
<keyword evidence="2 4" id="KW-0963">Cytoplasm</keyword>
<dbReference type="GO" id="GO:0000177">
    <property type="term" value="C:cytoplasmic exosome (RNase complex)"/>
    <property type="evidence" value="ECO:0007669"/>
    <property type="project" value="TreeGrafter"/>
</dbReference>
<dbReference type="Pfam" id="PF03725">
    <property type="entry name" value="RNase_PH_C"/>
    <property type="match status" value="1"/>
</dbReference>
<dbReference type="InterPro" id="IPR001247">
    <property type="entry name" value="ExoRNase_PH_dom1"/>
</dbReference>
<evidence type="ECO:0000256" key="4">
    <source>
        <dbReference type="HAMAP-Rule" id="MF_00622"/>
    </source>
</evidence>
<evidence type="ECO:0000313" key="9">
    <source>
        <dbReference type="Proteomes" id="UP000186879"/>
    </source>
</evidence>
<accession>A0A1L3Q4F6</accession>
<evidence type="ECO:0000313" key="7">
    <source>
        <dbReference type="EMBL" id="APH39703.1"/>
    </source>
</evidence>
<dbReference type="InterPro" id="IPR020869">
    <property type="entry name" value="Rrp42_archaea"/>
</dbReference>
<dbReference type="InterPro" id="IPR020568">
    <property type="entry name" value="Ribosomal_Su5_D2-typ_SF"/>
</dbReference>
<dbReference type="PANTHER" id="PTHR11097:SF8">
    <property type="entry name" value="EXOSOME COMPLEX COMPONENT RRP42"/>
    <property type="match status" value="1"/>
</dbReference>
<dbReference type="Gene3D" id="3.30.230.70">
    <property type="entry name" value="GHMP Kinase, N-terminal domain"/>
    <property type="match status" value="1"/>
</dbReference>
<organism evidence="7 9">
    <name type="scientific">Methanohalophilus halophilus</name>
    <dbReference type="NCBI Taxonomy" id="2177"/>
    <lineage>
        <taxon>Archaea</taxon>
        <taxon>Methanobacteriati</taxon>
        <taxon>Methanobacteriota</taxon>
        <taxon>Stenosarchaea group</taxon>
        <taxon>Methanomicrobia</taxon>
        <taxon>Methanosarcinales</taxon>
        <taxon>Methanosarcinaceae</taxon>
        <taxon>Methanohalophilus</taxon>
    </lineage>
</organism>
<dbReference type="GO" id="GO:0016075">
    <property type="term" value="P:rRNA catabolic process"/>
    <property type="evidence" value="ECO:0007669"/>
    <property type="project" value="TreeGrafter"/>
</dbReference>
<dbReference type="EMBL" id="CP017921">
    <property type="protein sequence ID" value="APH39703.1"/>
    <property type="molecule type" value="Genomic_DNA"/>
</dbReference>
<dbReference type="InterPro" id="IPR015847">
    <property type="entry name" value="ExoRNase_PH_dom2"/>
</dbReference>